<protein>
    <submittedName>
        <fullName evidence="2">Uncharacterized protein</fullName>
    </submittedName>
</protein>
<evidence type="ECO:0000256" key="1">
    <source>
        <dbReference type="SAM" id="MobiDB-lite"/>
    </source>
</evidence>
<evidence type="ECO:0000313" key="3">
    <source>
        <dbReference type="Proteomes" id="UP001596395"/>
    </source>
</evidence>
<gene>
    <name evidence="2" type="ORF">ACFQGB_05075</name>
</gene>
<dbReference type="RefSeq" id="WP_336349218.1">
    <property type="nucleotide sequence ID" value="NZ_JAZAQL010000001.1"/>
</dbReference>
<accession>A0ABD5VDV4</accession>
<evidence type="ECO:0000313" key="2">
    <source>
        <dbReference type="EMBL" id="MFC6952227.1"/>
    </source>
</evidence>
<dbReference type="EMBL" id="JBHSXN010000001">
    <property type="protein sequence ID" value="MFC6952227.1"/>
    <property type="molecule type" value="Genomic_DNA"/>
</dbReference>
<sequence length="189" mass="18330">MPGGFLGGLANAAGGAYQTAAGVADHAAGSVDESVARATDDEAGGGLVDGAAGTLDHLSGSVDEAIGRQFDDTPGGGLRGGFGEEFQGDDQSFLTRGALGLHSLVDSEPGNTAGPGQQSWETADDAREQGYAGAAAQTFEDAGSQLGGPLGWLVAHPGYVLGGIVVLYALTAAGPALELANTAAGGGGS</sequence>
<dbReference type="Proteomes" id="UP001596395">
    <property type="component" value="Unassembled WGS sequence"/>
</dbReference>
<organism evidence="2 3">
    <name type="scientific">Halorubellus litoreus</name>
    <dbReference type="NCBI Taxonomy" id="755308"/>
    <lineage>
        <taxon>Archaea</taxon>
        <taxon>Methanobacteriati</taxon>
        <taxon>Methanobacteriota</taxon>
        <taxon>Stenosarchaea group</taxon>
        <taxon>Halobacteria</taxon>
        <taxon>Halobacteriales</taxon>
        <taxon>Halorubellaceae</taxon>
        <taxon>Halorubellus</taxon>
    </lineage>
</organism>
<proteinExistence type="predicted"/>
<reference evidence="2 3" key="1">
    <citation type="journal article" date="2019" name="Int. J. Syst. Evol. Microbiol.">
        <title>The Global Catalogue of Microorganisms (GCM) 10K type strain sequencing project: providing services to taxonomists for standard genome sequencing and annotation.</title>
        <authorList>
            <consortium name="The Broad Institute Genomics Platform"/>
            <consortium name="The Broad Institute Genome Sequencing Center for Infectious Disease"/>
            <person name="Wu L."/>
            <person name="Ma J."/>
        </authorList>
    </citation>
    <scope>NUCLEOTIDE SEQUENCE [LARGE SCALE GENOMIC DNA]</scope>
    <source>
        <strain evidence="2 3">GX26</strain>
    </source>
</reference>
<feature type="region of interest" description="Disordered" evidence="1">
    <location>
        <begin position="104"/>
        <end position="124"/>
    </location>
</feature>
<dbReference type="AlphaFoldDB" id="A0ABD5VDV4"/>
<keyword evidence="3" id="KW-1185">Reference proteome</keyword>
<comment type="caution">
    <text evidence="2">The sequence shown here is derived from an EMBL/GenBank/DDBJ whole genome shotgun (WGS) entry which is preliminary data.</text>
</comment>
<name>A0ABD5VDV4_9EURY</name>